<sequence length="59" mass="6724">MDTNSSGSESDDVAFITRQFKSFLRKNNKYQRKWKKINIAKTLKVLLVLFAINAGSLGM</sequence>
<accession>A0A2I0WLJ6</accession>
<dbReference type="AlphaFoldDB" id="A0A2I0WLJ6"/>
<keyword evidence="1" id="KW-0812">Transmembrane</keyword>
<reference evidence="2 3" key="1">
    <citation type="journal article" date="2016" name="Sci. Rep.">
        <title>The Dendrobium catenatum Lindl. genome sequence provides insights into polysaccharide synthase, floral development and adaptive evolution.</title>
        <authorList>
            <person name="Zhang G.Q."/>
            <person name="Xu Q."/>
            <person name="Bian C."/>
            <person name="Tsai W.C."/>
            <person name="Yeh C.M."/>
            <person name="Liu K.W."/>
            <person name="Yoshida K."/>
            <person name="Zhang L.S."/>
            <person name="Chang S.B."/>
            <person name="Chen F."/>
            <person name="Shi Y."/>
            <person name="Su Y.Y."/>
            <person name="Zhang Y.Q."/>
            <person name="Chen L.J."/>
            <person name="Yin Y."/>
            <person name="Lin M."/>
            <person name="Huang H."/>
            <person name="Deng H."/>
            <person name="Wang Z.W."/>
            <person name="Zhu S.L."/>
            <person name="Zhao X."/>
            <person name="Deng C."/>
            <person name="Niu S.C."/>
            <person name="Huang J."/>
            <person name="Wang M."/>
            <person name="Liu G.H."/>
            <person name="Yang H.J."/>
            <person name="Xiao X.J."/>
            <person name="Hsiao Y.Y."/>
            <person name="Wu W.L."/>
            <person name="Chen Y.Y."/>
            <person name="Mitsuda N."/>
            <person name="Ohme-Takagi M."/>
            <person name="Luo Y.B."/>
            <person name="Van de Peer Y."/>
            <person name="Liu Z.J."/>
        </authorList>
    </citation>
    <scope>NUCLEOTIDE SEQUENCE [LARGE SCALE GENOMIC DNA]</scope>
    <source>
        <tissue evidence="2">The whole plant</tissue>
    </source>
</reference>
<dbReference type="EMBL" id="KZ502537">
    <property type="protein sequence ID" value="PKU76534.1"/>
    <property type="molecule type" value="Genomic_DNA"/>
</dbReference>
<keyword evidence="1" id="KW-0472">Membrane</keyword>
<evidence type="ECO:0000313" key="3">
    <source>
        <dbReference type="Proteomes" id="UP000233837"/>
    </source>
</evidence>
<feature type="transmembrane region" description="Helical" evidence="1">
    <location>
        <begin position="39"/>
        <end position="58"/>
    </location>
</feature>
<organism evidence="2 3">
    <name type="scientific">Dendrobium catenatum</name>
    <dbReference type="NCBI Taxonomy" id="906689"/>
    <lineage>
        <taxon>Eukaryota</taxon>
        <taxon>Viridiplantae</taxon>
        <taxon>Streptophyta</taxon>
        <taxon>Embryophyta</taxon>
        <taxon>Tracheophyta</taxon>
        <taxon>Spermatophyta</taxon>
        <taxon>Magnoliopsida</taxon>
        <taxon>Liliopsida</taxon>
        <taxon>Asparagales</taxon>
        <taxon>Orchidaceae</taxon>
        <taxon>Epidendroideae</taxon>
        <taxon>Malaxideae</taxon>
        <taxon>Dendrobiinae</taxon>
        <taxon>Dendrobium</taxon>
    </lineage>
</organism>
<proteinExistence type="predicted"/>
<keyword evidence="3" id="KW-1185">Reference proteome</keyword>
<evidence type="ECO:0000256" key="1">
    <source>
        <dbReference type="SAM" id="Phobius"/>
    </source>
</evidence>
<protein>
    <submittedName>
        <fullName evidence="2">Uncharacterized protein</fullName>
    </submittedName>
</protein>
<name>A0A2I0WLJ6_9ASPA</name>
<dbReference type="Proteomes" id="UP000233837">
    <property type="component" value="Unassembled WGS sequence"/>
</dbReference>
<keyword evidence="1" id="KW-1133">Transmembrane helix</keyword>
<evidence type="ECO:0000313" key="2">
    <source>
        <dbReference type="EMBL" id="PKU76534.1"/>
    </source>
</evidence>
<reference evidence="2 3" key="2">
    <citation type="journal article" date="2017" name="Nature">
        <title>The Apostasia genome and the evolution of orchids.</title>
        <authorList>
            <person name="Zhang G.Q."/>
            <person name="Liu K.W."/>
            <person name="Li Z."/>
            <person name="Lohaus R."/>
            <person name="Hsiao Y.Y."/>
            <person name="Niu S.C."/>
            <person name="Wang J.Y."/>
            <person name="Lin Y.C."/>
            <person name="Xu Q."/>
            <person name="Chen L.J."/>
            <person name="Yoshida K."/>
            <person name="Fujiwara S."/>
            <person name="Wang Z.W."/>
            <person name="Zhang Y.Q."/>
            <person name="Mitsuda N."/>
            <person name="Wang M."/>
            <person name="Liu G.H."/>
            <person name="Pecoraro L."/>
            <person name="Huang H.X."/>
            <person name="Xiao X.J."/>
            <person name="Lin M."/>
            <person name="Wu X.Y."/>
            <person name="Wu W.L."/>
            <person name="Chen Y.Y."/>
            <person name="Chang S.B."/>
            <person name="Sakamoto S."/>
            <person name="Ohme-Takagi M."/>
            <person name="Yagi M."/>
            <person name="Zeng S.J."/>
            <person name="Shen C.Y."/>
            <person name="Yeh C.M."/>
            <person name="Luo Y.B."/>
            <person name="Tsai W.C."/>
            <person name="Van de Peer Y."/>
            <person name="Liu Z.J."/>
        </authorList>
    </citation>
    <scope>NUCLEOTIDE SEQUENCE [LARGE SCALE GENOMIC DNA]</scope>
    <source>
        <tissue evidence="2">The whole plant</tissue>
    </source>
</reference>
<gene>
    <name evidence="2" type="ORF">MA16_Dca001138</name>
</gene>